<evidence type="ECO:0000256" key="3">
    <source>
        <dbReference type="ARBA" id="ARBA00005708"/>
    </source>
</evidence>
<dbReference type="GO" id="GO:0004150">
    <property type="term" value="F:dihydroneopterin aldolase activity"/>
    <property type="evidence" value="ECO:0007669"/>
    <property type="project" value="UniProtKB-EC"/>
</dbReference>
<proteinExistence type="inferred from homology"/>
<evidence type="ECO:0000313" key="10">
    <source>
        <dbReference type="Proteomes" id="UP000800200"/>
    </source>
</evidence>
<dbReference type="Pfam" id="PF02152">
    <property type="entry name" value="FolB"/>
    <property type="match status" value="2"/>
</dbReference>
<reference evidence="9" key="1">
    <citation type="journal article" date="2020" name="Stud. Mycol.">
        <title>101 Dothideomycetes genomes: a test case for predicting lifestyles and emergence of pathogens.</title>
        <authorList>
            <person name="Haridas S."/>
            <person name="Albert R."/>
            <person name="Binder M."/>
            <person name="Bloem J."/>
            <person name="Labutti K."/>
            <person name="Salamov A."/>
            <person name="Andreopoulos B."/>
            <person name="Baker S."/>
            <person name="Barry K."/>
            <person name="Bills G."/>
            <person name="Bluhm B."/>
            <person name="Cannon C."/>
            <person name="Castanera R."/>
            <person name="Culley D."/>
            <person name="Daum C."/>
            <person name="Ezra D."/>
            <person name="Gonzalez J."/>
            <person name="Henrissat B."/>
            <person name="Kuo A."/>
            <person name="Liang C."/>
            <person name="Lipzen A."/>
            <person name="Lutzoni F."/>
            <person name="Magnuson J."/>
            <person name="Mondo S."/>
            <person name="Nolan M."/>
            <person name="Ohm R."/>
            <person name="Pangilinan J."/>
            <person name="Park H.-J."/>
            <person name="Ramirez L."/>
            <person name="Alfaro M."/>
            <person name="Sun H."/>
            <person name="Tritt A."/>
            <person name="Yoshinaga Y."/>
            <person name="Zwiers L.-H."/>
            <person name="Turgeon B."/>
            <person name="Goodwin S."/>
            <person name="Spatafora J."/>
            <person name="Crous P."/>
            <person name="Grigoriev I."/>
        </authorList>
    </citation>
    <scope>NUCLEOTIDE SEQUENCE</scope>
    <source>
        <strain evidence="9">CBS 207.26</strain>
    </source>
</reference>
<evidence type="ECO:0000256" key="4">
    <source>
        <dbReference type="ARBA" id="ARBA00013043"/>
    </source>
</evidence>
<evidence type="ECO:0000256" key="7">
    <source>
        <dbReference type="ARBA" id="ARBA00032903"/>
    </source>
</evidence>
<dbReference type="Gene3D" id="3.30.1130.10">
    <property type="match status" value="2"/>
</dbReference>
<dbReference type="PANTHER" id="PTHR42844">
    <property type="entry name" value="DIHYDRONEOPTERIN ALDOLASE 1-RELATED"/>
    <property type="match status" value="1"/>
</dbReference>
<dbReference type="InterPro" id="IPR043133">
    <property type="entry name" value="GTP-CH-I_C/QueF"/>
</dbReference>
<evidence type="ECO:0000256" key="2">
    <source>
        <dbReference type="ARBA" id="ARBA00005013"/>
    </source>
</evidence>
<dbReference type="InterPro" id="IPR006156">
    <property type="entry name" value="Dihydroneopterin_aldolase"/>
</dbReference>
<dbReference type="GO" id="GO:0005737">
    <property type="term" value="C:cytoplasm"/>
    <property type="evidence" value="ECO:0007669"/>
    <property type="project" value="TreeGrafter"/>
</dbReference>
<feature type="domain" description="Dihydroneopterin aldolase/epimerase" evidence="8">
    <location>
        <begin position="162"/>
        <end position="270"/>
    </location>
</feature>
<keyword evidence="6" id="KW-0456">Lyase</keyword>
<evidence type="ECO:0000256" key="5">
    <source>
        <dbReference type="ARBA" id="ARBA00022909"/>
    </source>
</evidence>
<name>A0A6A6E5W4_9PEZI</name>
<dbReference type="EMBL" id="ML994630">
    <property type="protein sequence ID" value="KAF2186385.1"/>
    <property type="molecule type" value="Genomic_DNA"/>
</dbReference>
<dbReference type="AlphaFoldDB" id="A0A6A6E5W4"/>
<evidence type="ECO:0000313" key="9">
    <source>
        <dbReference type="EMBL" id="KAF2186385.1"/>
    </source>
</evidence>
<protein>
    <recommendedName>
        <fullName evidence="4">dihydroneopterin aldolase</fullName>
        <ecNumber evidence="4">4.1.2.25</ecNumber>
    </recommendedName>
    <alternativeName>
        <fullName evidence="7">7,8-dihydroneopterin aldolase</fullName>
    </alternativeName>
</protein>
<dbReference type="OrthoDB" id="5425486at2759"/>
<dbReference type="GO" id="GO:0046656">
    <property type="term" value="P:folic acid biosynthetic process"/>
    <property type="evidence" value="ECO:0007669"/>
    <property type="project" value="UniProtKB-KW"/>
</dbReference>
<evidence type="ECO:0000256" key="6">
    <source>
        <dbReference type="ARBA" id="ARBA00023239"/>
    </source>
</evidence>
<sequence length="295" mass="32931">MADNTLPGDDVLSRYELWQRLQNQDCDKIVVRNLEATINAGVDAWGRKKAQPALLTISLALKKQFDSAAQADSLDSSTIHYGKLSKNIRAAVHECRAEWMTTNSLALAVEKCALEATGPAELDHFELDVFYPKGSMLGDGAGLIYSVHYEARSMGNKISRVLYLRNVRIPCLIGVNANERQQKQPVIVNLWLDCHPEDRTEDYPQVEDGLVKVVSESSFETLESLSTMAVQKLKEKFARPGDDRDGYIRMRVEKPMAVPFAEAPAIEISRPLNESFRLRLADSTAKKMSDNVTSS</sequence>
<dbReference type="PANTHER" id="PTHR42844:SF1">
    <property type="entry name" value="DIHYDRONEOPTERIN ALDOLASE 1-RELATED"/>
    <property type="match status" value="1"/>
</dbReference>
<evidence type="ECO:0000259" key="8">
    <source>
        <dbReference type="SMART" id="SM00905"/>
    </source>
</evidence>
<accession>A0A6A6E5W4</accession>
<keyword evidence="10" id="KW-1185">Reference proteome</keyword>
<dbReference type="SMART" id="SM00905">
    <property type="entry name" value="FolB"/>
    <property type="match status" value="1"/>
</dbReference>
<evidence type="ECO:0000256" key="1">
    <source>
        <dbReference type="ARBA" id="ARBA00001353"/>
    </source>
</evidence>
<comment type="pathway">
    <text evidence="2">Cofactor biosynthesis; tetrahydrofolate biosynthesis; 2-amino-4-hydroxy-6-hydroxymethyl-7,8-dihydropteridine diphosphate from 7,8-dihydroneopterin triphosphate: step 3/4.</text>
</comment>
<comment type="catalytic activity">
    <reaction evidence="1">
        <text>7,8-dihydroneopterin = 6-hydroxymethyl-7,8-dihydropterin + glycolaldehyde</text>
        <dbReference type="Rhea" id="RHEA:10540"/>
        <dbReference type="ChEBI" id="CHEBI:17001"/>
        <dbReference type="ChEBI" id="CHEBI:17071"/>
        <dbReference type="ChEBI" id="CHEBI:44841"/>
        <dbReference type="EC" id="4.1.2.25"/>
    </reaction>
</comment>
<dbReference type="InterPro" id="IPR006157">
    <property type="entry name" value="FolB_dom"/>
</dbReference>
<gene>
    <name evidence="9" type="ORF">K469DRAFT_664336</name>
</gene>
<dbReference type="Proteomes" id="UP000800200">
    <property type="component" value="Unassembled WGS sequence"/>
</dbReference>
<keyword evidence="5" id="KW-0289">Folate biosynthesis</keyword>
<organism evidence="9 10">
    <name type="scientific">Zopfia rhizophila CBS 207.26</name>
    <dbReference type="NCBI Taxonomy" id="1314779"/>
    <lineage>
        <taxon>Eukaryota</taxon>
        <taxon>Fungi</taxon>
        <taxon>Dikarya</taxon>
        <taxon>Ascomycota</taxon>
        <taxon>Pezizomycotina</taxon>
        <taxon>Dothideomycetes</taxon>
        <taxon>Dothideomycetes incertae sedis</taxon>
        <taxon>Zopfiaceae</taxon>
        <taxon>Zopfia</taxon>
    </lineage>
</organism>
<comment type="similarity">
    <text evidence="3">Belongs to the DHNA family.</text>
</comment>
<dbReference type="EC" id="4.1.2.25" evidence="4"/>
<dbReference type="SUPFAM" id="SSF55620">
    <property type="entry name" value="Tetrahydrobiopterin biosynthesis enzymes-like"/>
    <property type="match status" value="2"/>
</dbReference>